<evidence type="ECO:0000256" key="2">
    <source>
        <dbReference type="ARBA" id="ARBA00023002"/>
    </source>
</evidence>
<keyword evidence="2" id="KW-0560">Oxidoreductase</keyword>
<dbReference type="PRINTS" id="PR00368">
    <property type="entry name" value="FADPNR"/>
</dbReference>
<gene>
    <name evidence="5" type="ORF">GCM10009776_13760</name>
</gene>
<dbReference type="Pfam" id="PF13450">
    <property type="entry name" value="NAD_binding_8"/>
    <property type="match status" value="1"/>
</dbReference>
<dbReference type="PANTHER" id="PTHR10742:SF386">
    <property type="entry name" value="LYSINE-SPECIFIC HISTONE DEMETHYLASE 1A"/>
    <property type="match status" value="1"/>
</dbReference>
<dbReference type="EMBL" id="BAAAOG010000002">
    <property type="protein sequence ID" value="GAA1953144.1"/>
    <property type="molecule type" value="Genomic_DNA"/>
</dbReference>
<dbReference type="PROSITE" id="PS51257">
    <property type="entry name" value="PROKAR_LIPOPROTEIN"/>
    <property type="match status" value="1"/>
</dbReference>
<comment type="caution">
    <text evidence="5">The sequence shown here is derived from an EMBL/GenBank/DDBJ whole genome shotgun (WGS) entry which is preliminary data.</text>
</comment>
<reference evidence="5 6" key="1">
    <citation type="journal article" date="2019" name="Int. J. Syst. Evol. Microbiol.">
        <title>The Global Catalogue of Microorganisms (GCM) 10K type strain sequencing project: providing services to taxonomists for standard genome sequencing and annotation.</title>
        <authorList>
            <consortium name="The Broad Institute Genomics Platform"/>
            <consortium name="The Broad Institute Genome Sequencing Center for Infectious Disease"/>
            <person name="Wu L."/>
            <person name="Ma J."/>
        </authorList>
    </citation>
    <scope>NUCLEOTIDE SEQUENCE [LARGE SCALE GENOMIC DNA]</scope>
    <source>
        <strain evidence="5 6">JCM 14901</strain>
    </source>
</reference>
<evidence type="ECO:0000256" key="1">
    <source>
        <dbReference type="ARBA" id="ARBA00005995"/>
    </source>
</evidence>
<dbReference type="InterPro" id="IPR002937">
    <property type="entry name" value="Amino_oxidase"/>
</dbReference>
<dbReference type="InterPro" id="IPR006311">
    <property type="entry name" value="TAT_signal"/>
</dbReference>
<keyword evidence="3" id="KW-0732">Signal</keyword>
<dbReference type="SUPFAM" id="SSF51905">
    <property type="entry name" value="FAD/NAD(P)-binding domain"/>
    <property type="match status" value="2"/>
</dbReference>
<feature type="chain" id="PRO_5046650638" description="Amine oxidase domain-containing protein" evidence="3">
    <location>
        <begin position="23"/>
        <end position="461"/>
    </location>
</feature>
<evidence type="ECO:0000313" key="5">
    <source>
        <dbReference type="EMBL" id="GAA1953144.1"/>
    </source>
</evidence>
<dbReference type="RefSeq" id="WP_344092708.1">
    <property type="nucleotide sequence ID" value="NZ_BAAAOG010000002.1"/>
</dbReference>
<evidence type="ECO:0000259" key="4">
    <source>
        <dbReference type="Pfam" id="PF01593"/>
    </source>
</evidence>
<accession>A0ABN2QIR2</accession>
<dbReference type="InterPro" id="IPR036188">
    <property type="entry name" value="FAD/NAD-bd_sf"/>
</dbReference>
<organism evidence="5 6">
    <name type="scientific">Microbacterium deminutum</name>
    <dbReference type="NCBI Taxonomy" id="344164"/>
    <lineage>
        <taxon>Bacteria</taxon>
        <taxon>Bacillati</taxon>
        <taxon>Actinomycetota</taxon>
        <taxon>Actinomycetes</taxon>
        <taxon>Micrococcales</taxon>
        <taxon>Microbacteriaceae</taxon>
        <taxon>Microbacterium</taxon>
    </lineage>
</organism>
<sequence length="461" mass="47140">MSFTRRTFLIGAGTGVSVLVLAACTGPEPTIPTLTPTPQPSDGVPAPVKLWRSNWAADPLAQGAVSFLPVGSNLEDRTALRSPLHNRVFFAGEATSDAPGTVRGAIESGARAAREVIDVVAAKERVGIVGAGAAGAEAARVLTALGIDVIVFEARDRSGGRIDSRVDEDGKFFELGAWELAVEGDSLLIADVDTVPLDGTIAVSVSSGLATGDVADLVAVQKDVSARLAAWANEQSTSDTGIASSLKDSGASAAAGVVGDIPADDMPPLYAEAARLAAGSEPEDISTWFPPTAIGAASVIPTGKLSSIVSTKLDGVTLALSTAVVAVAYDDNAVSLRLGTGESRRVDRAIITVPLGVLKAGAVEFDPPLPLPTRSAIDSVGFGQVEVVRVAFDTAFWTTDAAMWSLVGTDAEITTWVNLQPLTGETTLLGIAAGDAAASLSDVDDAALTQMVRRMLAPFAG</sequence>
<name>A0ABN2QIR2_9MICO</name>
<feature type="signal peptide" evidence="3">
    <location>
        <begin position="1"/>
        <end position="22"/>
    </location>
</feature>
<protein>
    <recommendedName>
        <fullName evidence="4">Amine oxidase domain-containing protein</fullName>
    </recommendedName>
</protein>
<evidence type="ECO:0000256" key="3">
    <source>
        <dbReference type="SAM" id="SignalP"/>
    </source>
</evidence>
<dbReference type="Proteomes" id="UP001499933">
    <property type="component" value="Unassembled WGS sequence"/>
</dbReference>
<dbReference type="PROSITE" id="PS51318">
    <property type="entry name" value="TAT"/>
    <property type="match status" value="1"/>
</dbReference>
<dbReference type="Gene3D" id="3.50.50.60">
    <property type="entry name" value="FAD/NAD(P)-binding domain"/>
    <property type="match status" value="2"/>
</dbReference>
<proteinExistence type="inferred from homology"/>
<dbReference type="PANTHER" id="PTHR10742">
    <property type="entry name" value="FLAVIN MONOAMINE OXIDASE"/>
    <property type="match status" value="1"/>
</dbReference>
<feature type="domain" description="Amine oxidase" evidence="4">
    <location>
        <begin position="312"/>
        <end position="459"/>
    </location>
</feature>
<feature type="domain" description="Amine oxidase" evidence="4">
    <location>
        <begin position="42"/>
        <end position="117"/>
    </location>
</feature>
<dbReference type="Pfam" id="PF01593">
    <property type="entry name" value="Amino_oxidase"/>
    <property type="match status" value="2"/>
</dbReference>
<comment type="similarity">
    <text evidence="1">Belongs to the flavin monoamine oxidase family.</text>
</comment>
<dbReference type="InterPro" id="IPR050281">
    <property type="entry name" value="Flavin_monoamine_oxidase"/>
</dbReference>
<keyword evidence="6" id="KW-1185">Reference proteome</keyword>
<dbReference type="SUPFAM" id="SSF54373">
    <property type="entry name" value="FAD-linked reductases, C-terminal domain"/>
    <property type="match status" value="1"/>
</dbReference>
<evidence type="ECO:0000313" key="6">
    <source>
        <dbReference type="Proteomes" id="UP001499933"/>
    </source>
</evidence>